<feature type="compositionally biased region" description="Basic and acidic residues" evidence="1">
    <location>
        <begin position="56"/>
        <end position="81"/>
    </location>
</feature>
<evidence type="ECO:0000313" key="2">
    <source>
        <dbReference type="EMBL" id="CAA9532337.1"/>
    </source>
</evidence>
<feature type="non-terminal residue" evidence="2">
    <location>
        <position position="1"/>
    </location>
</feature>
<feature type="compositionally biased region" description="Basic and acidic residues" evidence="1">
    <location>
        <begin position="16"/>
        <end position="27"/>
    </location>
</feature>
<dbReference type="AlphaFoldDB" id="A0A6J4TTW2"/>
<feature type="region of interest" description="Disordered" evidence="1">
    <location>
        <begin position="1"/>
        <end position="81"/>
    </location>
</feature>
<sequence>GNQDAPVARRIRTRLRRGDPHRSRPSRDVATQGCPAITPALPGEGAQARHGTLRPARADDRRDGGHRDDRDVPHARLRDGL</sequence>
<proteinExistence type="predicted"/>
<organism evidence="2">
    <name type="scientific">uncultured Solirubrobacteraceae bacterium</name>
    <dbReference type="NCBI Taxonomy" id="1162706"/>
    <lineage>
        <taxon>Bacteria</taxon>
        <taxon>Bacillati</taxon>
        <taxon>Actinomycetota</taxon>
        <taxon>Thermoleophilia</taxon>
        <taxon>Solirubrobacterales</taxon>
        <taxon>Solirubrobacteraceae</taxon>
        <taxon>environmental samples</taxon>
    </lineage>
</organism>
<accession>A0A6J4TTW2</accession>
<gene>
    <name evidence="2" type="ORF">AVDCRST_MAG67-4396</name>
</gene>
<protein>
    <submittedName>
        <fullName evidence="2">Uncharacterized protein</fullName>
    </submittedName>
</protein>
<evidence type="ECO:0000256" key="1">
    <source>
        <dbReference type="SAM" id="MobiDB-lite"/>
    </source>
</evidence>
<name>A0A6J4TTW2_9ACTN</name>
<feature type="non-terminal residue" evidence="2">
    <location>
        <position position="81"/>
    </location>
</feature>
<dbReference type="EMBL" id="CADCVQ010000175">
    <property type="protein sequence ID" value="CAA9532337.1"/>
    <property type="molecule type" value="Genomic_DNA"/>
</dbReference>
<reference evidence="2" key="1">
    <citation type="submission" date="2020-02" db="EMBL/GenBank/DDBJ databases">
        <authorList>
            <person name="Meier V. D."/>
        </authorList>
    </citation>
    <scope>NUCLEOTIDE SEQUENCE</scope>
    <source>
        <strain evidence="2">AVDCRST_MAG67</strain>
    </source>
</reference>